<organism evidence="1">
    <name type="scientific">Tanacetum cinerariifolium</name>
    <name type="common">Dalmatian daisy</name>
    <name type="synonym">Chrysanthemum cinerariifolium</name>
    <dbReference type="NCBI Taxonomy" id="118510"/>
    <lineage>
        <taxon>Eukaryota</taxon>
        <taxon>Viridiplantae</taxon>
        <taxon>Streptophyta</taxon>
        <taxon>Embryophyta</taxon>
        <taxon>Tracheophyta</taxon>
        <taxon>Spermatophyta</taxon>
        <taxon>Magnoliopsida</taxon>
        <taxon>eudicotyledons</taxon>
        <taxon>Gunneridae</taxon>
        <taxon>Pentapetalae</taxon>
        <taxon>asterids</taxon>
        <taxon>campanulids</taxon>
        <taxon>Asterales</taxon>
        <taxon>Asteraceae</taxon>
        <taxon>Asteroideae</taxon>
        <taxon>Anthemideae</taxon>
        <taxon>Anthemidinae</taxon>
        <taxon>Tanacetum</taxon>
    </lineage>
</organism>
<proteinExistence type="predicted"/>
<reference evidence="1" key="1">
    <citation type="journal article" date="2019" name="Sci. Rep.">
        <title>Draft genome of Tanacetum cinerariifolium, the natural source of mosquito coil.</title>
        <authorList>
            <person name="Yamashiro T."/>
            <person name="Shiraishi A."/>
            <person name="Satake H."/>
            <person name="Nakayama K."/>
        </authorList>
    </citation>
    <scope>NUCLEOTIDE SEQUENCE</scope>
</reference>
<accession>A0A699X081</accession>
<dbReference type="SUPFAM" id="SSF54236">
    <property type="entry name" value="Ubiquitin-like"/>
    <property type="match status" value="1"/>
</dbReference>
<dbReference type="AlphaFoldDB" id="A0A699X081"/>
<sequence>MQIFVETLTLEVGSSDTIDNLKAGIQLWLSAGKQLEDGPTLAAYNIR</sequence>
<evidence type="ECO:0000313" key="1">
    <source>
        <dbReference type="EMBL" id="GFD53187.1"/>
    </source>
</evidence>
<gene>
    <name evidence="1" type="ORF">Tci_925156</name>
</gene>
<comment type="caution">
    <text evidence="1">The sequence shown here is derived from an EMBL/GenBank/DDBJ whole genome shotgun (WGS) entry which is preliminary data.</text>
</comment>
<feature type="non-terminal residue" evidence="1">
    <location>
        <position position="47"/>
    </location>
</feature>
<dbReference type="InterPro" id="IPR029071">
    <property type="entry name" value="Ubiquitin-like_domsf"/>
</dbReference>
<dbReference type="EMBL" id="BKCJ011791112">
    <property type="protein sequence ID" value="GFD53187.1"/>
    <property type="molecule type" value="Genomic_DNA"/>
</dbReference>
<protein>
    <submittedName>
        <fullName evidence="1">Uncharacterized protein</fullName>
    </submittedName>
</protein>
<dbReference type="Gene3D" id="3.10.20.90">
    <property type="entry name" value="Phosphatidylinositol 3-kinase Catalytic Subunit, Chain A, domain 1"/>
    <property type="match status" value="1"/>
</dbReference>
<name>A0A699X081_TANCI</name>